<dbReference type="Proteomes" id="UP000789901">
    <property type="component" value="Unassembled WGS sequence"/>
</dbReference>
<name>A0ABN7W9D3_GIGMA</name>
<keyword evidence="1" id="KW-0238">DNA-binding</keyword>
<protein>
    <submittedName>
        <fullName evidence="2">34265_t:CDS:1</fullName>
    </submittedName>
</protein>
<dbReference type="PANTHER" id="PTHR35617">
    <property type="entry name" value="PHAGE_INTEGRASE DOMAIN-CONTAINING PROTEIN"/>
    <property type="match status" value="1"/>
</dbReference>
<evidence type="ECO:0000313" key="3">
    <source>
        <dbReference type="Proteomes" id="UP000789901"/>
    </source>
</evidence>
<dbReference type="Gene3D" id="1.10.150.130">
    <property type="match status" value="1"/>
</dbReference>
<dbReference type="SUPFAM" id="SSF47823">
    <property type="entry name" value="lambda integrase-like, N-terminal domain"/>
    <property type="match status" value="1"/>
</dbReference>
<sequence>EILKEQPRNAQIKYEASHMDKRIWKLISLQAKETDKLLSKVAYRSSATLRPLDNTLRAIYYTKPDTNLEALQAWNCIESSLKDTKVLLLDNLSYINDLRRQQSLKVISPNYTLSSEKEKVFGDDLNSIIERENATNKLFNKAANNHKKQYQNYKGNVSRPIYIKTTTMGVAQGHIATTRTQCPIKERANSRPSWHTHTIKEGYCPEWHITSPLNIFSLDQYHIVPLELSGKIQKLLRKWALSYHWCSTSIETNDTISNKRQKLSSEKIWMGHPINSILSEHPTTQLGAIKNHEVIYDHWTQTQRRLYINILELKAIHYALLSFETIKDQTIMIKLDNMTAVAYLNYQGSTISRELSLLAEDIWNLCLNQKIKIIAQYLSGKLNIQANWASRGPFTINLFASKRNAQLQYYFSRFPDPSALAIDALKQDWPRETLWANPPWILIPKILSKAILDKAIPCIIIPEWKMAPCPITNQLTQSPSKPKMEDVCLLNIRTKLQAKKFLEEVIKKIQEATNKSSNATIGSSINKWCVWCYERSIDPIQGLLENIIEFLNNMSNQNKVFNIIASYRTAISKIYNHIDGYQVGRHPEIAKFMIAICKINPSPSPLDNGLDILPSLNFIVSLDANDSMSILDLSWKTAFLIALGTASRPSNLQRIDLRTLCKSKQRILLEITNPKEVNISIAHGGNKYRTKKIFIDYYDNYDLCPVSTMLKLLD</sequence>
<dbReference type="PANTHER" id="PTHR35617:SF3">
    <property type="entry name" value="CORE-BINDING (CB) DOMAIN-CONTAINING PROTEIN"/>
    <property type="match status" value="1"/>
</dbReference>
<feature type="non-terminal residue" evidence="2">
    <location>
        <position position="1"/>
    </location>
</feature>
<organism evidence="2 3">
    <name type="scientific">Gigaspora margarita</name>
    <dbReference type="NCBI Taxonomy" id="4874"/>
    <lineage>
        <taxon>Eukaryota</taxon>
        <taxon>Fungi</taxon>
        <taxon>Fungi incertae sedis</taxon>
        <taxon>Mucoromycota</taxon>
        <taxon>Glomeromycotina</taxon>
        <taxon>Glomeromycetes</taxon>
        <taxon>Diversisporales</taxon>
        <taxon>Gigasporaceae</taxon>
        <taxon>Gigaspora</taxon>
    </lineage>
</organism>
<keyword evidence="3" id="KW-1185">Reference proteome</keyword>
<proteinExistence type="predicted"/>
<gene>
    <name evidence="2" type="ORF">GMARGA_LOCUS28244</name>
</gene>
<dbReference type="CDD" id="cd09275">
    <property type="entry name" value="RNase_HI_RT_DIRS1"/>
    <property type="match status" value="1"/>
</dbReference>
<reference evidence="2 3" key="1">
    <citation type="submission" date="2021-06" db="EMBL/GenBank/DDBJ databases">
        <authorList>
            <person name="Kallberg Y."/>
            <person name="Tangrot J."/>
            <person name="Rosling A."/>
        </authorList>
    </citation>
    <scope>NUCLEOTIDE SEQUENCE [LARGE SCALE GENOMIC DNA]</scope>
    <source>
        <strain evidence="2 3">120-4 pot B 10/14</strain>
    </source>
</reference>
<dbReference type="EMBL" id="CAJVQB010035802">
    <property type="protein sequence ID" value="CAG8823075.1"/>
    <property type="molecule type" value="Genomic_DNA"/>
</dbReference>
<evidence type="ECO:0000313" key="2">
    <source>
        <dbReference type="EMBL" id="CAG8823075.1"/>
    </source>
</evidence>
<evidence type="ECO:0000256" key="1">
    <source>
        <dbReference type="ARBA" id="ARBA00023125"/>
    </source>
</evidence>
<accession>A0ABN7W9D3</accession>
<dbReference type="InterPro" id="IPR010998">
    <property type="entry name" value="Integrase_recombinase_N"/>
</dbReference>
<comment type="caution">
    <text evidence="2">The sequence shown here is derived from an EMBL/GenBank/DDBJ whole genome shotgun (WGS) entry which is preliminary data.</text>
</comment>